<dbReference type="SUPFAM" id="SSF56796">
    <property type="entry name" value="Dehydroquinate synthase-like"/>
    <property type="match status" value="1"/>
</dbReference>
<evidence type="ECO:0000256" key="4">
    <source>
        <dbReference type="ARBA" id="ARBA00023027"/>
    </source>
</evidence>
<dbReference type="RefSeq" id="WP_353476164.1">
    <property type="nucleotide sequence ID" value="NZ_CP123387.1"/>
</dbReference>
<dbReference type="PANTHER" id="PTHR11496">
    <property type="entry name" value="ALCOHOL DEHYDROGENASE"/>
    <property type="match status" value="1"/>
</dbReference>
<keyword evidence="3 8" id="KW-0560">Oxidoreductase</keyword>
<keyword evidence="8" id="KW-0614">Plasmid</keyword>
<comment type="similarity">
    <text evidence="2">Belongs to the iron-containing alcohol dehydrogenase family.</text>
</comment>
<dbReference type="InterPro" id="IPR018211">
    <property type="entry name" value="ADH_Fe_CS"/>
</dbReference>
<feature type="domain" description="Alcohol dehydrogenase iron-type/glycerol dehydrogenase GldA" evidence="6">
    <location>
        <begin position="13"/>
        <end position="172"/>
    </location>
</feature>
<evidence type="ECO:0000256" key="2">
    <source>
        <dbReference type="ARBA" id="ARBA00007358"/>
    </source>
</evidence>
<comment type="catalytic activity">
    <reaction evidence="5">
        <text>a primary alcohol + NAD(+) = an aldehyde + NADH + H(+)</text>
        <dbReference type="Rhea" id="RHEA:10736"/>
        <dbReference type="ChEBI" id="CHEBI:15378"/>
        <dbReference type="ChEBI" id="CHEBI:15734"/>
        <dbReference type="ChEBI" id="CHEBI:17478"/>
        <dbReference type="ChEBI" id="CHEBI:57540"/>
        <dbReference type="ChEBI" id="CHEBI:57945"/>
        <dbReference type="EC" id="1.1.1.1"/>
    </reaction>
</comment>
<dbReference type="AlphaFoldDB" id="A0AAU8ASC0"/>
<dbReference type="PANTHER" id="PTHR11496:SF102">
    <property type="entry name" value="ALCOHOL DEHYDROGENASE 4"/>
    <property type="match status" value="1"/>
</dbReference>
<evidence type="ECO:0000313" key="8">
    <source>
        <dbReference type="EMBL" id="XCC97274.1"/>
    </source>
</evidence>
<dbReference type="GO" id="GO:0004022">
    <property type="term" value="F:alcohol dehydrogenase (NAD+) activity"/>
    <property type="evidence" value="ECO:0007669"/>
    <property type="project" value="UniProtKB-EC"/>
</dbReference>
<dbReference type="Gene3D" id="1.20.1090.10">
    <property type="entry name" value="Dehydroquinate synthase-like - alpha domain"/>
    <property type="match status" value="1"/>
</dbReference>
<dbReference type="Gene3D" id="3.40.50.1970">
    <property type="match status" value="1"/>
</dbReference>
<dbReference type="InterPro" id="IPR039697">
    <property type="entry name" value="Alcohol_dehydrogenase_Fe"/>
</dbReference>
<name>A0AAU8ASC0_9RHOB</name>
<protein>
    <submittedName>
        <fullName evidence="8">Iron-containing alcohol dehydrogenase</fullName>
        <ecNumber evidence="8">1.1.1.-</ecNumber>
    </submittedName>
</protein>
<reference evidence="8" key="1">
    <citation type="submission" date="2023-02" db="EMBL/GenBank/DDBJ databases">
        <title>Description and genomic characterization of Salipiger bruguierae sp. nov., isolated from the sediment of mangrove plant Bruguiera sexangula.</title>
        <authorList>
            <person name="Long M."/>
        </authorList>
    </citation>
    <scope>NUCLEOTIDE SEQUENCE</scope>
    <source>
        <strain evidence="8">H15</strain>
        <plasmid evidence="8">unnamed2</plasmid>
    </source>
</reference>
<dbReference type="GO" id="GO:0046872">
    <property type="term" value="F:metal ion binding"/>
    <property type="evidence" value="ECO:0007669"/>
    <property type="project" value="InterPro"/>
</dbReference>
<gene>
    <name evidence="8" type="ORF">PVT71_24720</name>
</gene>
<dbReference type="CDD" id="cd08551">
    <property type="entry name" value="Fe-ADH"/>
    <property type="match status" value="1"/>
</dbReference>
<evidence type="ECO:0000256" key="5">
    <source>
        <dbReference type="ARBA" id="ARBA00049243"/>
    </source>
</evidence>
<dbReference type="InterPro" id="IPR056798">
    <property type="entry name" value="ADH_Fe_C"/>
</dbReference>
<evidence type="ECO:0000256" key="3">
    <source>
        <dbReference type="ARBA" id="ARBA00023002"/>
    </source>
</evidence>
<dbReference type="EMBL" id="CP123387">
    <property type="protein sequence ID" value="XCC97274.1"/>
    <property type="molecule type" value="Genomic_DNA"/>
</dbReference>
<evidence type="ECO:0000259" key="6">
    <source>
        <dbReference type="Pfam" id="PF00465"/>
    </source>
</evidence>
<evidence type="ECO:0000256" key="1">
    <source>
        <dbReference type="ARBA" id="ARBA00001962"/>
    </source>
</evidence>
<geneLocation type="plasmid" evidence="8">
    <name>unnamed2</name>
</geneLocation>
<dbReference type="EC" id="1.1.1.-" evidence="8"/>
<dbReference type="InterPro" id="IPR001670">
    <property type="entry name" value="ADH_Fe/GldA"/>
</dbReference>
<accession>A0AAU8ASC0</accession>
<dbReference type="PROSITE" id="PS00913">
    <property type="entry name" value="ADH_IRON_1"/>
    <property type="match status" value="1"/>
</dbReference>
<keyword evidence="4" id="KW-0520">NAD</keyword>
<evidence type="ECO:0000259" key="7">
    <source>
        <dbReference type="Pfam" id="PF25137"/>
    </source>
</evidence>
<dbReference type="Pfam" id="PF25137">
    <property type="entry name" value="ADH_Fe_C"/>
    <property type="match status" value="1"/>
</dbReference>
<organism evidence="8">
    <name type="scientific">Alloyangia sp. H15</name>
    <dbReference type="NCBI Taxonomy" id="3029062"/>
    <lineage>
        <taxon>Bacteria</taxon>
        <taxon>Pseudomonadati</taxon>
        <taxon>Pseudomonadota</taxon>
        <taxon>Alphaproteobacteria</taxon>
        <taxon>Rhodobacterales</taxon>
        <taxon>Roseobacteraceae</taxon>
        <taxon>Alloyangia</taxon>
    </lineage>
</organism>
<sequence length="374" mass="39145">MTGMDRPITLHQPARLEIGTGAARTLGAWADGAARPLVIASGPTLQYVDRLGLTGDVKVIADVPPEPDVPAFEAVLDAARAHRPDLVVGLGGGSVLDVAKLVAALWDGTQTLAEVAGPNRVAGRRSRLAQVATTAGTGSEAGIRALITDPATKSKIAVESPHLLADIAILDPELTYSVPPAVTAATGIDAMAHCVEAFTNIRAHDLIDGYARLGFSLVGKYLRRAVENGADAEARAGMMLASYYGGLCLGPVNTAAGHALAYPLGTRLSLPHGLANAIIFPHVLAYNQPMRPEKTSEIVSALGLNGASNEDRLRDAAQRFCADLGVEMRLAAHGAAEAALEGWAGEAHAIRRLMDNNPREMSVADVHEIYRAAY</sequence>
<comment type="cofactor">
    <cofactor evidence="1">
        <name>Fe cation</name>
        <dbReference type="ChEBI" id="CHEBI:24875"/>
    </cofactor>
</comment>
<dbReference type="FunFam" id="3.40.50.1970:FF:000003">
    <property type="entry name" value="Alcohol dehydrogenase, iron-containing"/>
    <property type="match status" value="1"/>
</dbReference>
<dbReference type="Pfam" id="PF00465">
    <property type="entry name" value="Fe-ADH"/>
    <property type="match status" value="1"/>
</dbReference>
<proteinExistence type="inferred from homology"/>
<feature type="domain" description="Fe-containing alcohol dehydrogenase-like C-terminal" evidence="7">
    <location>
        <begin position="183"/>
        <end position="374"/>
    </location>
</feature>